<dbReference type="InterPro" id="IPR017871">
    <property type="entry name" value="ABC_transporter-like_CS"/>
</dbReference>
<feature type="coiled-coil region" evidence="4">
    <location>
        <begin position="154"/>
        <end position="181"/>
    </location>
</feature>
<feature type="region of interest" description="Disordered" evidence="5">
    <location>
        <begin position="124"/>
        <end position="152"/>
    </location>
</feature>
<keyword evidence="4" id="KW-0175">Coiled coil</keyword>
<dbReference type="Pfam" id="PF00005">
    <property type="entry name" value="ABC_tran"/>
    <property type="match status" value="2"/>
</dbReference>
<dbReference type="PANTHER" id="PTHR19211:SF14">
    <property type="entry name" value="ATP-BINDING CASSETTE SUB-FAMILY F MEMBER 1"/>
    <property type="match status" value="1"/>
</dbReference>
<name>A0A7S4J0X0_9STRA</name>
<evidence type="ECO:0000256" key="1">
    <source>
        <dbReference type="ARBA" id="ARBA00022737"/>
    </source>
</evidence>
<evidence type="ECO:0000313" key="7">
    <source>
        <dbReference type="EMBL" id="CAE2246392.1"/>
    </source>
</evidence>
<sequence length="759" mass="82414">MTTTTPIKACEEILPGLDEDIADYIAGILDDENALDPDSVDDTAETISGFLLSAEYCEEEEEAAAKAAALIALLVGDGAGGNTSKPVDTVADLPAKVAGISLAAQLSVNDDDALIYGDNKKRSTENTIMGEDNNEKAKSRTTKKGTKKKKPTAAEVAESQIEEIETELHDARVAAVRARAKLGAYRGALDAKSFTLPNPGGGTPLLEDAACRLVWGKRYGLIGRNGMGKSTMLRAFAARRVGDVPPNVSVHYVSQEVKLTEEQRGKTPIECVVDADIERTLLKEELAELELKAAQGTLDAKGSARHGEVLSRLDEIGGDTAPRRAEALLANLGFSEELRARPLSQLSGGWRVRTMLAAAIFAKPDLLLLDEPTNHLSILAVMWLARELSTSDTWKERIVVIVSHDRHFMDEVCTDCLHISGAAKRLTQARGNYSTWHKRRTEQQALFAKEQKQRQDEIDRLREYAGHGFKYGGSASQINKMGMKAKQADKLEEAHNEHAEEAAALQEDVELPISIAAGGELDGYVVQLLDVGFGYPGAKPERLFSNCEFGITSKSRIVLLGENGNGKTTLVKLIMGELEPCEGDVRRSPHARYALVNQHHADQIDLTLTPLEFLASKFPGDGSYEHMQKLRGHLSSCGVTSGTNTGNKNASVKDLQNTPASALSGGQRSRVALAAVSYARPHVLVLDEPTNNLDLESVATLAESVKKFPGSVICVSHDQFFVQAVANEAWVVNDGKVKQVESFESYRSKQLKLLKRSQK</sequence>
<keyword evidence="3" id="KW-0067">ATP-binding</keyword>
<dbReference type="SUPFAM" id="SSF52540">
    <property type="entry name" value="P-loop containing nucleoside triphosphate hydrolases"/>
    <property type="match status" value="2"/>
</dbReference>
<keyword evidence="1" id="KW-0677">Repeat</keyword>
<evidence type="ECO:0000256" key="4">
    <source>
        <dbReference type="SAM" id="Coils"/>
    </source>
</evidence>
<dbReference type="GO" id="GO:0005524">
    <property type="term" value="F:ATP binding"/>
    <property type="evidence" value="ECO:0007669"/>
    <property type="project" value="UniProtKB-KW"/>
</dbReference>
<dbReference type="PROSITE" id="PS00211">
    <property type="entry name" value="ABC_TRANSPORTER_1"/>
    <property type="match status" value="1"/>
</dbReference>
<dbReference type="InterPro" id="IPR003439">
    <property type="entry name" value="ABC_transporter-like_ATP-bd"/>
</dbReference>
<dbReference type="FunFam" id="3.40.50.300:FF:001092">
    <property type="entry name" value="ATP-binding cassette sub-family F member 2"/>
    <property type="match status" value="1"/>
</dbReference>
<feature type="compositionally biased region" description="Basic residues" evidence="5">
    <location>
        <begin position="139"/>
        <end position="151"/>
    </location>
</feature>
<gene>
    <name evidence="7" type="ORF">OAUR00152_LOCUS18972</name>
</gene>
<dbReference type="InterPro" id="IPR027417">
    <property type="entry name" value="P-loop_NTPase"/>
</dbReference>
<dbReference type="Gene3D" id="3.40.50.300">
    <property type="entry name" value="P-loop containing nucleotide triphosphate hydrolases"/>
    <property type="match status" value="2"/>
</dbReference>
<proteinExistence type="predicted"/>
<dbReference type="SMART" id="SM00382">
    <property type="entry name" value="AAA"/>
    <property type="match status" value="2"/>
</dbReference>
<dbReference type="GO" id="GO:0016887">
    <property type="term" value="F:ATP hydrolysis activity"/>
    <property type="evidence" value="ECO:0007669"/>
    <property type="project" value="InterPro"/>
</dbReference>
<dbReference type="FunFam" id="3.40.50.300:FF:000011">
    <property type="entry name" value="Putative ABC transporter ATP-binding component"/>
    <property type="match status" value="1"/>
</dbReference>
<dbReference type="CDD" id="cd03221">
    <property type="entry name" value="ABCF_EF-3"/>
    <property type="match status" value="1"/>
</dbReference>
<organism evidence="7">
    <name type="scientific">Odontella aurita</name>
    <dbReference type="NCBI Taxonomy" id="265563"/>
    <lineage>
        <taxon>Eukaryota</taxon>
        <taxon>Sar</taxon>
        <taxon>Stramenopiles</taxon>
        <taxon>Ochrophyta</taxon>
        <taxon>Bacillariophyta</taxon>
        <taxon>Mediophyceae</taxon>
        <taxon>Biddulphiophycidae</taxon>
        <taxon>Eupodiscales</taxon>
        <taxon>Odontellaceae</taxon>
        <taxon>Odontella</taxon>
    </lineage>
</organism>
<feature type="domain" description="ABC transporter" evidence="6">
    <location>
        <begin position="526"/>
        <end position="759"/>
    </location>
</feature>
<feature type="domain" description="ABC transporter" evidence="6">
    <location>
        <begin position="189"/>
        <end position="449"/>
    </location>
</feature>
<evidence type="ECO:0000256" key="5">
    <source>
        <dbReference type="SAM" id="MobiDB-lite"/>
    </source>
</evidence>
<evidence type="ECO:0000256" key="3">
    <source>
        <dbReference type="ARBA" id="ARBA00022840"/>
    </source>
</evidence>
<protein>
    <recommendedName>
        <fullName evidence="6">ABC transporter domain-containing protein</fullName>
    </recommendedName>
</protein>
<dbReference type="PANTHER" id="PTHR19211">
    <property type="entry name" value="ATP-BINDING TRANSPORT PROTEIN-RELATED"/>
    <property type="match status" value="1"/>
</dbReference>
<dbReference type="EMBL" id="HBKQ01028032">
    <property type="protein sequence ID" value="CAE2246392.1"/>
    <property type="molecule type" value="Transcribed_RNA"/>
</dbReference>
<evidence type="ECO:0000259" key="6">
    <source>
        <dbReference type="PROSITE" id="PS50893"/>
    </source>
</evidence>
<dbReference type="PROSITE" id="PS50893">
    <property type="entry name" value="ABC_TRANSPORTER_2"/>
    <property type="match status" value="2"/>
</dbReference>
<dbReference type="InterPro" id="IPR050611">
    <property type="entry name" value="ABCF"/>
</dbReference>
<keyword evidence="2" id="KW-0547">Nucleotide-binding</keyword>
<reference evidence="7" key="1">
    <citation type="submission" date="2021-01" db="EMBL/GenBank/DDBJ databases">
        <authorList>
            <person name="Corre E."/>
            <person name="Pelletier E."/>
            <person name="Niang G."/>
            <person name="Scheremetjew M."/>
            <person name="Finn R."/>
            <person name="Kale V."/>
            <person name="Holt S."/>
            <person name="Cochrane G."/>
            <person name="Meng A."/>
            <person name="Brown T."/>
            <person name="Cohen L."/>
        </authorList>
    </citation>
    <scope>NUCLEOTIDE SEQUENCE</scope>
    <source>
        <strain evidence="7">Isolate 1302-5</strain>
    </source>
</reference>
<evidence type="ECO:0000256" key="2">
    <source>
        <dbReference type="ARBA" id="ARBA00022741"/>
    </source>
</evidence>
<dbReference type="InterPro" id="IPR003593">
    <property type="entry name" value="AAA+_ATPase"/>
</dbReference>
<accession>A0A7S4J0X0</accession>
<dbReference type="AlphaFoldDB" id="A0A7S4J0X0"/>